<comment type="caution">
    <text evidence="2">The sequence shown here is derived from an EMBL/GenBank/DDBJ whole genome shotgun (WGS) entry which is preliminary data.</text>
</comment>
<reference evidence="2 3" key="1">
    <citation type="submission" date="2020-08" db="EMBL/GenBank/DDBJ databases">
        <title>Genomic Encyclopedia of Type Strains, Phase III (KMG-III): the genomes of soil and plant-associated and newly described type strains.</title>
        <authorList>
            <person name="Whitman W."/>
        </authorList>
    </citation>
    <scope>NUCLEOTIDE SEQUENCE [LARGE SCALE GENOMIC DNA]</scope>
    <source>
        <strain evidence="2 3">CECT 8572</strain>
    </source>
</reference>
<dbReference type="EMBL" id="JACIBX010000001">
    <property type="protein sequence ID" value="MBB3710664.1"/>
    <property type="molecule type" value="Genomic_DNA"/>
</dbReference>
<feature type="region of interest" description="Disordered" evidence="1">
    <location>
        <begin position="472"/>
        <end position="553"/>
    </location>
</feature>
<name>A0ABR6HJE9_9RHOB</name>
<feature type="region of interest" description="Disordered" evidence="1">
    <location>
        <begin position="96"/>
        <end position="125"/>
    </location>
</feature>
<feature type="compositionally biased region" description="Low complexity" evidence="1">
    <location>
        <begin position="543"/>
        <end position="553"/>
    </location>
</feature>
<dbReference type="RefSeq" id="WP_183469042.1">
    <property type="nucleotide sequence ID" value="NZ_JACIBX010000001.1"/>
</dbReference>
<sequence>MIRERVTDSIAHFIGTFELAEEAARLRADYDSFRAAQLQDQELGPLVFEGLRLIQKYKIEDLDPKVKYTPLPPPYAPREAELPPLRLPPDEKIDLLPPTPVRQQDEVKLEQTGSEGVTPEMPPPSSVATVTISEIWLDDSDLFGILNPADLARALQNAMQMDGALRTLADQLDELAPFAAPLAGILAKAGAGFDWAGMTEEIMVKAASLEGGALGAVVLRGEAAQGLHLDGVSVEELPDWMTLRPIYQRLKDPDEDGREPGNAPADSFEARFAEAMRGPGGEAGPVSYREDLPTHQLVTGGNTAINSASINSDWLDAPVIVVEGYARNFDAISQVNLLFNRDNGPSASMESGPSLAHNAAQITTVSNVASTGGWMGGPMGYAIARIEGDLVQINTVQQYNFVNDTDHVRISFGGYELRLGTGDNSLANIATLNQFGWNFDVIFVGGNMIDMNIVRQANLLLDDDQITGTVGATGPGGAGAAPAVGGKKLDAGSDSVHSSKKTLEIGGDKAGGSSKAVDGSSKSAADLKGVEGPKGNGSDKTAPKTTEVAKAPAAEPAPANLLYNEARIETKGVDTAAEMPNALSNASKALTGGAQQIGQDVLGLDFFDGVEFLKVLVIEGDFITLNWIDQINVMGDSDMVDALQGELAAKDGAQIITDSNLLANLASINDQGVDSQIMAKGGTYDDALLHQAGLIDETAAPQGVGMAALANEAVAFLAEGMVDGAEGLAAGTMEDAIAAGDAATQAGLAGAQAGQADLMQTMLS</sequence>
<keyword evidence="3" id="KW-1185">Reference proteome</keyword>
<organism evidence="2 3">
    <name type="scientific">Limimaricola variabilis</name>
    <dbReference type="NCBI Taxonomy" id="1492771"/>
    <lineage>
        <taxon>Bacteria</taxon>
        <taxon>Pseudomonadati</taxon>
        <taxon>Pseudomonadota</taxon>
        <taxon>Alphaproteobacteria</taxon>
        <taxon>Rhodobacterales</taxon>
        <taxon>Paracoccaceae</taxon>
        <taxon>Limimaricola</taxon>
    </lineage>
</organism>
<evidence type="ECO:0000313" key="3">
    <source>
        <dbReference type="Proteomes" id="UP000576152"/>
    </source>
</evidence>
<protein>
    <submittedName>
        <fullName evidence="2">Uncharacterized protein</fullName>
    </submittedName>
</protein>
<accession>A0ABR6HJE9</accession>
<proteinExistence type="predicted"/>
<evidence type="ECO:0000256" key="1">
    <source>
        <dbReference type="SAM" id="MobiDB-lite"/>
    </source>
</evidence>
<gene>
    <name evidence="2" type="ORF">FHS00_000217</name>
</gene>
<evidence type="ECO:0000313" key="2">
    <source>
        <dbReference type="EMBL" id="MBB3710664.1"/>
    </source>
</evidence>
<dbReference type="Proteomes" id="UP000576152">
    <property type="component" value="Unassembled WGS sequence"/>
</dbReference>